<feature type="region of interest" description="Disordered" evidence="1">
    <location>
        <begin position="619"/>
        <end position="673"/>
    </location>
</feature>
<gene>
    <name evidence="2" type="ORF">FCC1311_111532</name>
</gene>
<feature type="compositionally biased region" description="Polar residues" evidence="1">
    <location>
        <begin position="359"/>
        <end position="368"/>
    </location>
</feature>
<reference evidence="2 3" key="1">
    <citation type="submission" date="2017-12" db="EMBL/GenBank/DDBJ databases">
        <title>Sequencing, de novo assembly and annotation of complete genome of a new Thraustochytrid species, strain FCC1311.</title>
        <authorList>
            <person name="Sedici K."/>
            <person name="Godart F."/>
            <person name="Aiese Cigliano R."/>
            <person name="Sanseverino W."/>
            <person name="Barakat M."/>
            <person name="Ortet P."/>
            <person name="Marechal E."/>
            <person name="Cagnac O."/>
            <person name="Amato A."/>
        </authorList>
    </citation>
    <scope>NUCLEOTIDE SEQUENCE [LARGE SCALE GENOMIC DNA]</scope>
</reference>
<evidence type="ECO:0000313" key="2">
    <source>
        <dbReference type="EMBL" id="GBG34930.1"/>
    </source>
</evidence>
<dbReference type="EMBL" id="BEYU01000233">
    <property type="protein sequence ID" value="GBG34930.1"/>
    <property type="molecule type" value="Genomic_DNA"/>
</dbReference>
<dbReference type="InParanoid" id="A0A2R5GVR1"/>
<sequence>MRALSKCIEALSHLGMEACLKISCIVQAALYLQAQDTALEVFGDLADGCMRLVWKLVRAGSNLEADGQLLSIVYYGAIQPGLGPTQRQACANMLLDLFLRKDALKVSNTRRRQLFGLVSDGDDASLVACLALLDTEDLKLQMIGAQFISHGAWTGATSTQTFVAASGLRALVEMAWQSRNAIARQEGLRALLELSTKYKTVQIALARDALLELILLAKHVAVVSESGVQEKGEKGEKQVEEREEKKKEEKKEEEKNKKQEKLVKRASKSTESHHKQYLQRCLSQIITALQSNHKNRTLFYQNELRLSMDASLAFETHQLPWTIEDDEDSLKEKNQSRSEQTLVPQILDDRDGSDADHGQSIQRIQDSSVLVKRDEEEEEKQRHAILQSLGIQLRDASREKKRYRVMTDRMYTFASNESSLKARALASASNSSKPGMSLFHHVLGSKVSDTCGLKKVQLDEENVIFVYTSTEPAIPLLPRAQPGPVPSTILCTPTFEDFQRTSIGLLYQAGAPTMSALKSVKSFIPRTTRKALAPSECVFTRFGEYLRAKQLQAPWDKYGTLNAASFAVAIISPSLYKLIRENDGETASDDANLNEGFTKISIKSGGTAEPFLSDFDCNVGRGAVMTGNGEDEEEEDEEDEEEDEDDEEKETEEDDEEEDEDEDEDVGATAELD</sequence>
<organism evidence="2 3">
    <name type="scientific">Hondaea fermentalgiana</name>
    <dbReference type="NCBI Taxonomy" id="2315210"/>
    <lineage>
        <taxon>Eukaryota</taxon>
        <taxon>Sar</taxon>
        <taxon>Stramenopiles</taxon>
        <taxon>Bigyra</taxon>
        <taxon>Labyrinthulomycetes</taxon>
        <taxon>Thraustochytrida</taxon>
        <taxon>Thraustochytriidae</taxon>
        <taxon>Hondaea</taxon>
    </lineage>
</organism>
<dbReference type="AlphaFoldDB" id="A0A2R5GVR1"/>
<proteinExistence type="predicted"/>
<protein>
    <submittedName>
        <fullName evidence="2">Uncharacterized protein</fullName>
    </submittedName>
</protein>
<name>A0A2R5GVR1_9STRA</name>
<dbReference type="PANTHER" id="PTHR35711:SF1">
    <property type="entry name" value="ECTODERMAL, ISOFORM F"/>
    <property type="match status" value="1"/>
</dbReference>
<accession>A0A2R5GVR1</accession>
<feature type="compositionally biased region" description="Basic and acidic residues" evidence="1">
    <location>
        <begin position="347"/>
        <end position="357"/>
    </location>
</feature>
<keyword evidence="3" id="KW-1185">Reference proteome</keyword>
<dbReference type="PANTHER" id="PTHR35711">
    <property type="entry name" value="EXPRESSED PROTEIN"/>
    <property type="match status" value="1"/>
</dbReference>
<feature type="compositionally biased region" description="Acidic residues" evidence="1">
    <location>
        <begin position="629"/>
        <end position="673"/>
    </location>
</feature>
<feature type="compositionally biased region" description="Basic and acidic residues" evidence="1">
    <location>
        <begin position="228"/>
        <end position="273"/>
    </location>
</feature>
<comment type="caution">
    <text evidence="2">The sequence shown here is derived from an EMBL/GenBank/DDBJ whole genome shotgun (WGS) entry which is preliminary data.</text>
</comment>
<evidence type="ECO:0000313" key="3">
    <source>
        <dbReference type="Proteomes" id="UP000241890"/>
    </source>
</evidence>
<feature type="region of interest" description="Disordered" evidence="1">
    <location>
        <begin position="227"/>
        <end position="273"/>
    </location>
</feature>
<evidence type="ECO:0000256" key="1">
    <source>
        <dbReference type="SAM" id="MobiDB-lite"/>
    </source>
</evidence>
<feature type="region of interest" description="Disordered" evidence="1">
    <location>
        <begin position="326"/>
        <end position="376"/>
    </location>
</feature>
<dbReference type="Proteomes" id="UP000241890">
    <property type="component" value="Unassembled WGS sequence"/>
</dbReference>